<dbReference type="InterPro" id="IPR036188">
    <property type="entry name" value="FAD/NAD-bd_sf"/>
</dbReference>
<dbReference type="Proteomes" id="UP000247591">
    <property type="component" value="Unassembled WGS sequence"/>
</dbReference>
<dbReference type="Gene3D" id="3.40.30.120">
    <property type="match status" value="1"/>
</dbReference>
<protein>
    <submittedName>
        <fullName evidence="3">3-(3-hydroxy-phenyl)propionate hydroxylase</fullName>
    </submittedName>
</protein>
<dbReference type="GO" id="GO:0008688">
    <property type="term" value="F:3-(3-hydroxyphenyl)propionate hydroxylase activity"/>
    <property type="evidence" value="ECO:0007669"/>
    <property type="project" value="TreeGrafter"/>
</dbReference>
<dbReference type="PRINTS" id="PR00420">
    <property type="entry name" value="RNGMNOXGNASE"/>
</dbReference>
<keyword evidence="1" id="KW-0560">Oxidoreductase</keyword>
<dbReference type="GO" id="GO:0071949">
    <property type="term" value="F:FAD binding"/>
    <property type="evidence" value="ECO:0007669"/>
    <property type="project" value="InterPro"/>
</dbReference>
<dbReference type="EMBL" id="QJSP01000003">
    <property type="protein sequence ID" value="PYE19207.1"/>
    <property type="molecule type" value="Genomic_DNA"/>
</dbReference>
<dbReference type="Gene3D" id="3.30.70.2450">
    <property type="match status" value="1"/>
</dbReference>
<evidence type="ECO:0000313" key="3">
    <source>
        <dbReference type="EMBL" id="PYE19207.1"/>
    </source>
</evidence>
<sequence length="504" mass="55345">MSSQVVIVGAGPTGLTAAALLARYGIESTILERHRGVYPLPRAVHIDDEVYRILQCAGAADDFGPHGRPAEGMRLVDAQMRVLMRFVRDSPDGYHGWRQSTMFDQPDLERALRVAVSRQPAITVREGVDVESVEVVDGVTTLRVRSEHGSEILTPRFVLGCDGASSVVSTAIGRNAFDLRFRQRWLVVDVRCAAELHMWPGVHQVCTGAQASTFMRIGRDRYRWEFRLPDRGDDLDEMDDSDEVDDLDEAWALKAVRAHLPTDVDDVHILRTATYRHAARVRRRWRSGPLFVLGDAAHLTPPFIGQGLGAGQRDAMNLAWKLAAVIGGRADARLLETYQSERRPHVLRSVAAATVVGTLMSVRGMPAQTVAHAAMRLVDSVPGAAAVGPAFIYPPVGRRGSRFRAWARRPRGIVGRPVPQFTSPDAGGESRRSDEILGCGYVLLVDGHADAALLRRARSVRAREVEVGDLGPFTPAMRRWLNTNGARAVLIRPDRVVSAAVPIT</sequence>
<dbReference type="GO" id="GO:0019622">
    <property type="term" value="P:3-(3-hydroxy)phenylpropionate catabolic process"/>
    <property type="evidence" value="ECO:0007669"/>
    <property type="project" value="TreeGrafter"/>
</dbReference>
<evidence type="ECO:0000313" key="4">
    <source>
        <dbReference type="Proteomes" id="UP000247591"/>
    </source>
</evidence>
<comment type="caution">
    <text evidence="3">The sequence shown here is derived from an EMBL/GenBank/DDBJ whole genome shotgun (WGS) entry which is preliminary data.</text>
</comment>
<dbReference type="InterPro" id="IPR002938">
    <property type="entry name" value="FAD-bd"/>
</dbReference>
<dbReference type="InterPro" id="IPR050631">
    <property type="entry name" value="PheA/TfdB_FAD_monoxygenase"/>
</dbReference>
<organism evidence="3 4">
    <name type="scientific">Williamsia limnetica</name>
    <dbReference type="NCBI Taxonomy" id="882452"/>
    <lineage>
        <taxon>Bacteria</taxon>
        <taxon>Bacillati</taxon>
        <taxon>Actinomycetota</taxon>
        <taxon>Actinomycetes</taxon>
        <taxon>Mycobacteriales</taxon>
        <taxon>Nocardiaceae</taxon>
        <taxon>Williamsia</taxon>
    </lineage>
</organism>
<reference evidence="3 4" key="1">
    <citation type="submission" date="2018-06" db="EMBL/GenBank/DDBJ databases">
        <title>Genomic Encyclopedia of Type Strains, Phase IV (KMG-IV): sequencing the most valuable type-strain genomes for metagenomic binning, comparative biology and taxonomic classification.</title>
        <authorList>
            <person name="Goeker M."/>
        </authorList>
    </citation>
    <scope>NUCLEOTIDE SEQUENCE [LARGE SCALE GENOMIC DNA]</scope>
    <source>
        <strain evidence="3 4">DSM 45521</strain>
    </source>
</reference>
<proteinExistence type="predicted"/>
<dbReference type="RefSeq" id="WP_110468445.1">
    <property type="nucleotide sequence ID" value="NZ_QJSP01000003.1"/>
</dbReference>
<keyword evidence="4" id="KW-1185">Reference proteome</keyword>
<feature type="domain" description="FAD-binding" evidence="2">
    <location>
        <begin position="3"/>
        <end position="350"/>
    </location>
</feature>
<accession>A0A318RT15</accession>
<dbReference type="Pfam" id="PF01494">
    <property type="entry name" value="FAD_binding_3"/>
    <property type="match status" value="1"/>
</dbReference>
<dbReference type="NCBIfam" id="NF004829">
    <property type="entry name" value="PRK06183.1-3"/>
    <property type="match status" value="1"/>
</dbReference>
<dbReference type="Gene3D" id="3.50.50.60">
    <property type="entry name" value="FAD/NAD(P)-binding domain"/>
    <property type="match status" value="1"/>
</dbReference>
<evidence type="ECO:0000259" key="2">
    <source>
        <dbReference type="Pfam" id="PF01494"/>
    </source>
</evidence>
<gene>
    <name evidence="3" type="ORF">DFR67_103118</name>
</gene>
<dbReference type="PANTHER" id="PTHR43476">
    <property type="entry name" value="3-(3-HYDROXY-PHENYL)PROPIONATE/3-HYDROXYCINNAMIC ACID HYDROXYLASE"/>
    <property type="match status" value="1"/>
</dbReference>
<evidence type="ECO:0000256" key="1">
    <source>
        <dbReference type="ARBA" id="ARBA00023002"/>
    </source>
</evidence>
<dbReference type="AlphaFoldDB" id="A0A318RT15"/>
<dbReference type="OrthoDB" id="8670884at2"/>
<dbReference type="PANTHER" id="PTHR43476:SF3">
    <property type="entry name" value="FAD-BINDING MONOOXYGENASE"/>
    <property type="match status" value="1"/>
</dbReference>
<name>A0A318RT15_WILLI</name>
<dbReference type="SUPFAM" id="SSF51905">
    <property type="entry name" value="FAD/NAD(P)-binding domain"/>
    <property type="match status" value="1"/>
</dbReference>